<evidence type="ECO:0000259" key="2">
    <source>
        <dbReference type="Pfam" id="PF14361"/>
    </source>
</evidence>
<reference evidence="3 4" key="2">
    <citation type="journal article" date="2010" name="Stand. Genomic Sci.">
        <title>Complete genome sequence of Nakamurella multipartita type strain (Y-104).</title>
        <authorList>
            <person name="Tice H."/>
            <person name="Mayilraj S."/>
            <person name="Sims D."/>
            <person name="Lapidus A."/>
            <person name="Nolan M."/>
            <person name="Lucas S."/>
            <person name="Glavina Del Rio T."/>
            <person name="Copeland A."/>
            <person name="Cheng J.F."/>
            <person name="Meincke L."/>
            <person name="Bruce D."/>
            <person name="Goodwin L."/>
            <person name="Pitluck S."/>
            <person name="Ivanova N."/>
            <person name="Mavromatis K."/>
            <person name="Ovchinnikova G."/>
            <person name="Pati A."/>
            <person name="Chen A."/>
            <person name="Palaniappan K."/>
            <person name="Land M."/>
            <person name="Hauser L."/>
            <person name="Chang Y.J."/>
            <person name="Jeffries C.D."/>
            <person name="Detter J.C."/>
            <person name="Brettin T."/>
            <person name="Rohde M."/>
            <person name="Goker M."/>
            <person name="Bristow J."/>
            <person name="Eisen J.A."/>
            <person name="Markowitz V."/>
            <person name="Hugenholtz P."/>
            <person name="Kyrpides N.C."/>
            <person name="Klenk H.P."/>
            <person name="Chen F."/>
        </authorList>
    </citation>
    <scope>NUCLEOTIDE SEQUENCE [LARGE SCALE GENOMIC DNA]</scope>
    <source>
        <strain evidence="4">ATCC 700099 / DSM 44233 / CIP 104796 / JCM 9543 / NBRC 105858 / Y-104</strain>
    </source>
</reference>
<dbReference type="Pfam" id="PF13556">
    <property type="entry name" value="HTH_30"/>
    <property type="match status" value="1"/>
</dbReference>
<dbReference type="HOGENOM" id="CLU_044949_0_0_11"/>
<dbReference type="RefSeq" id="WP_015747674.1">
    <property type="nucleotide sequence ID" value="NC_013235.1"/>
</dbReference>
<dbReference type="STRING" id="479431.Namu_2411"/>
<dbReference type="InParanoid" id="C8X6D0"/>
<reference evidence="4" key="1">
    <citation type="submission" date="2009-09" db="EMBL/GenBank/DDBJ databases">
        <title>The complete genome of Nakamurella multipartita DSM 44233.</title>
        <authorList>
            <consortium name="US DOE Joint Genome Institute (JGI-PGF)"/>
            <person name="Lucas S."/>
            <person name="Copeland A."/>
            <person name="Lapidus A."/>
            <person name="Glavina del Rio T."/>
            <person name="Dalin E."/>
            <person name="Tice H."/>
            <person name="Bruce D."/>
            <person name="Goodwin L."/>
            <person name="Pitluck S."/>
            <person name="Kyrpides N."/>
            <person name="Mavromatis K."/>
            <person name="Ivanova N."/>
            <person name="Ovchinnikova G."/>
            <person name="Sims D."/>
            <person name="Meincke L."/>
            <person name="Brettin T."/>
            <person name="Detter J.C."/>
            <person name="Han C."/>
            <person name="Larimer F."/>
            <person name="Land M."/>
            <person name="Hauser L."/>
            <person name="Markowitz V."/>
            <person name="Cheng J.-F."/>
            <person name="Hugenholtz P."/>
            <person name="Woyke T."/>
            <person name="Wu D."/>
            <person name="Klenk H.-P."/>
            <person name="Eisen J.A."/>
        </authorList>
    </citation>
    <scope>NUCLEOTIDE SEQUENCE [LARGE SCALE GENOMIC DNA]</scope>
    <source>
        <strain evidence="4">ATCC 700099 / DSM 44233 / CIP 104796 / JCM 9543 / NBRC 105858 / Y-104</strain>
    </source>
</reference>
<feature type="domain" description="RsbT co-antagonist protein RsbRD N-terminal" evidence="2">
    <location>
        <begin position="35"/>
        <end position="179"/>
    </location>
</feature>
<dbReference type="PANTHER" id="PTHR33744:SF1">
    <property type="entry name" value="DNA-BINDING TRANSCRIPTIONAL ACTIVATOR ADER"/>
    <property type="match status" value="1"/>
</dbReference>
<dbReference type="InterPro" id="IPR042070">
    <property type="entry name" value="PucR_C-HTH_sf"/>
</dbReference>
<dbReference type="InterPro" id="IPR025736">
    <property type="entry name" value="PucR_C-HTH_dom"/>
</dbReference>
<dbReference type="eggNOG" id="COG2508">
    <property type="taxonomic scope" value="Bacteria"/>
</dbReference>
<dbReference type="PANTHER" id="PTHR33744">
    <property type="entry name" value="CARBOHYDRATE DIACID REGULATOR"/>
    <property type="match status" value="1"/>
</dbReference>
<dbReference type="Gene3D" id="1.10.10.2840">
    <property type="entry name" value="PucR C-terminal helix-turn-helix domain"/>
    <property type="match status" value="1"/>
</dbReference>
<dbReference type="Pfam" id="PF14361">
    <property type="entry name" value="RsbRD_N"/>
    <property type="match status" value="1"/>
</dbReference>
<dbReference type="EMBL" id="CP001737">
    <property type="protein sequence ID" value="ACV78785.1"/>
    <property type="molecule type" value="Genomic_DNA"/>
</dbReference>
<evidence type="ECO:0000313" key="4">
    <source>
        <dbReference type="Proteomes" id="UP000002218"/>
    </source>
</evidence>
<protein>
    <submittedName>
        <fullName evidence="3">Putative transcriptional regulator, PucR family</fullName>
    </submittedName>
</protein>
<dbReference type="Proteomes" id="UP000002218">
    <property type="component" value="Chromosome"/>
</dbReference>
<evidence type="ECO:0000313" key="3">
    <source>
        <dbReference type="EMBL" id="ACV78785.1"/>
    </source>
</evidence>
<feature type="domain" description="PucR C-terminal helix-turn-helix" evidence="1">
    <location>
        <begin position="348"/>
        <end position="404"/>
    </location>
</feature>
<dbReference type="KEGG" id="nml:Namu_2411"/>
<evidence type="ECO:0000259" key="1">
    <source>
        <dbReference type="Pfam" id="PF13556"/>
    </source>
</evidence>
<gene>
    <name evidence="3" type="ordered locus">Namu_2411</name>
</gene>
<proteinExistence type="predicted"/>
<keyword evidence="4" id="KW-1185">Reference proteome</keyword>
<dbReference type="InterPro" id="IPR051448">
    <property type="entry name" value="CdaR-like_regulators"/>
</dbReference>
<accession>C8X6D0</accession>
<dbReference type="InterPro" id="IPR025751">
    <property type="entry name" value="RsbRD_N_dom"/>
</dbReference>
<name>C8X6D0_NAKMY</name>
<dbReference type="AlphaFoldDB" id="C8X6D0"/>
<sequence length="417" mass="44238">MTTSSTPPGALSATIATAELDLGLPTLSLLRSRLPEVAEQTVQSIIVQVPAYTDALSGPIGVNIRSAVELALGGFLKWAGRSAARSTESPLAPALEGAYALGRGEARAGRSMEALLAAYRIGARESWRQFSRTAVETGVQAATMARFAELVFAYIDELSAASAAGHSDELATTGRVRERYLNLLVRAVLAGEPAGRLTEHAERAGWRPPATLAAVLLPTGHAPRAVTSLDDRTLRLDELPGVPPDEQSDLTVLLVPDADGPGRAAIVGVLRGLGACLGPAKPWALAQLSYQRVLRARRLGLTPAGGLVDTEEQLTALVVTADPDALADLRSRVLAPLADQRPASIDRLVETLRAWLLYQGRRDEIAQALHVHPQTVRYRVGQLRELFGDRLTDPDQVAALTVALVHPSPDVPASAQP</sequence>
<organism evidence="3 4">
    <name type="scientific">Nakamurella multipartita (strain ATCC 700099 / DSM 44233 / CIP 104796 / JCM 9543 / NBRC 105858 / Y-104)</name>
    <name type="common">Microsphaera multipartita</name>
    <dbReference type="NCBI Taxonomy" id="479431"/>
    <lineage>
        <taxon>Bacteria</taxon>
        <taxon>Bacillati</taxon>
        <taxon>Actinomycetota</taxon>
        <taxon>Actinomycetes</taxon>
        <taxon>Nakamurellales</taxon>
        <taxon>Nakamurellaceae</taxon>
        <taxon>Nakamurella</taxon>
    </lineage>
</organism>